<comment type="catalytic activity">
    <reaction evidence="12">
        <text>iminosuccinate + dihydroxyacetone phosphate = quinolinate + phosphate + 2 H2O + H(+)</text>
        <dbReference type="Rhea" id="RHEA:25888"/>
        <dbReference type="ChEBI" id="CHEBI:15377"/>
        <dbReference type="ChEBI" id="CHEBI:15378"/>
        <dbReference type="ChEBI" id="CHEBI:29959"/>
        <dbReference type="ChEBI" id="CHEBI:43474"/>
        <dbReference type="ChEBI" id="CHEBI:57642"/>
        <dbReference type="ChEBI" id="CHEBI:77875"/>
        <dbReference type="EC" id="2.5.1.72"/>
    </reaction>
    <physiologicalReaction direction="left-to-right" evidence="12">
        <dbReference type="Rhea" id="RHEA:25889"/>
    </physiologicalReaction>
</comment>
<keyword evidence="5 14" id="KW-0004">4Fe-4S</keyword>
<evidence type="ECO:0000256" key="9">
    <source>
        <dbReference type="ARBA" id="ARBA00022723"/>
    </source>
</evidence>
<dbReference type="InterPro" id="IPR036094">
    <property type="entry name" value="NadA_sf"/>
</dbReference>
<dbReference type="UniPathway" id="UPA00253">
    <property type="reaction ID" value="UER00327"/>
</dbReference>
<dbReference type="InterPro" id="IPR003473">
    <property type="entry name" value="NadA"/>
</dbReference>
<evidence type="ECO:0000313" key="15">
    <source>
        <dbReference type="EMBL" id="SFA43619.1"/>
    </source>
</evidence>
<organism evidence="15 16">
    <name type="scientific">Pedobacter suwonensis</name>
    <dbReference type="NCBI Taxonomy" id="332999"/>
    <lineage>
        <taxon>Bacteria</taxon>
        <taxon>Pseudomonadati</taxon>
        <taxon>Bacteroidota</taxon>
        <taxon>Sphingobacteriia</taxon>
        <taxon>Sphingobacteriales</taxon>
        <taxon>Sphingobacteriaceae</taxon>
        <taxon>Pedobacter</taxon>
    </lineage>
</organism>
<feature type="binding site" evidence="14">
    <location>
        <position position="209"/>
    </location>
    <ligand>
        <name>[4Fe-4S] cluster</name>
        <dbReference type="ChEBI" id="CHEBI:49883"/>
    </ligand>
</feature>
<comment type="subcellular location">
    <subcellularLocation>
        <location evidence="2 14">Cytoplasm</location>
    </subcellularLocation>
</comment>
<evidence type="ECO:0000256" key="10">
    <source>
        <dbReference type="ARBA" id="ARBA00023004"/>
    </source>
</evidence>
<dbReference type="GO" id="GO:0034628">
    <property type="term" value="P:'de novo' NAD+ biosynthetic process from L-aspartate"/>
    <property type="evidence" value="ECO:0007669"/>
    <property type="project" value="TreeGrafter"/>
</dbReference>
<dbReference type="FunFam" id="3.40.50.10800:FF:000003">
    <property type="entry name" value="Quinolinate synthase A"/>
    <property type="match status" value="1"/>
</dbReference>
<dbReference type="EC" id="2.5.1.72" evidence="4 14"/>
<feature type="binding site" evidence="14">
    <location>
        <position position="123"/>
    </location>
    <ligand>
        <name>[4Fe-4S] cluster</name>
        <dbReference type="ChEBI" id="CHEBI:49883"/>
    </ligand>
</feature>
<comment type="pathway">
    <text evidence="3 14">Cofactor biosynthesis; NAD(+) biosynthesis; quinolinate from iminoaspartate: step 1/1.</text>
</comment>
<protein>
    <recommendedName>
        <fullName evidence="13 14">Quinolinate synthase</fullName>
        <ecNumber evidence="4 14">2.5.1.72</ecNumber>
    </recommendedName>
</protein>
<dbReference type="Proteomes" id="UP000198836">
    <property type="component" value="Unassembled WGS sequence"/>
</dbReference>
<dbReference type="GO" id="GO:0051539">
    <property type="term" value="F:4 iron, 4 sulfur cluster binding"/>
    <property type="evidence" value="ECO:0007669"/>
    <property type="project" value="UniProtKB-KW"/>
</dbReference>
<dbReference type="EMBL" id="FOJM01000003">
    <property type="protein sequence ID" value="SFA43619.1"/>
    <property type="molecule type" value="Genomic_DNA"/>
</dbReference>
<evidence type="ECO:0000256" key="2">
    <source>
        <dbReference type="ARBA" id="ARBA00004496"/>
    </source>
</evidence>
<evidence type="ECO:0000256" key="3">
    <source>
        <dbReference type="ARBA" id="ARBA00005065"/>
    </source>
</evidence>
<keyword evidence="10 14" id="KW-0408">Iron</keyword>
<dbReference type="GO" id="GO:0005829">
    <property type="term" value="C:cytosol"/>
    <property type="evidence" value="ECO:0007669"/>
    <property type="project" value="TreeGrafter"/>
</dbReference>
<dbReference type="Pfam" id="PF02445">
    <property type="entry name" value="NadA"/>
    <property type="match status" value="1"/>
</dbReference>
<gene>
    <name evidence="14" type="primary">nadA</name>
    <name evidence="15" type="ORF">SAMN04488511_103401</name>
</gene>
<evidence type="ECO:0000256" key="14">
    <source>
        <dbReference type="HAMAP-Rule" id="MF_00568"/>
    </source>
</evidence>
<evidence type="ECO:0000256" key="1">
    <source>
        <dbReference type="ARBA" id="ARBA00003791"/>
    </source>
</evidence>
<dbReference type="STRING" id="332999.SAMN04488511_103401"/>
<name>A0A1I0SVU4_9SPHI</name>
<dbReference type="GO" id="GO:0008987">
    <property type="term" value="F:quinolinate synthetase A activity"/>
    <property type="evidence" value="ECO:0007669"/>
    <property type="project" value="UniProtKB-UniRule"/>
</dbReference>
<comment type="function">
    <text evidence="1 14">Catalyzes the condensation of iminoaspartate with dihydroxyacetone phosphate to form quinolinate.</text>
</comment>
<dbReference type="HAMAP" id="MF_00568">
    <property type="entry name" value="NadA_type2"/>
    <property type="match status" value="1"/>
</dbReference>
<evidence type="ECO:0000256" key="11">
    <source>
        <dbReference type="ARBA" id="ARBA00023014"/>
    </source>
</evidence>
<feature type="binding site" evidence="14">
    <location>
        <position position="252"/>
    </location>
    <ligand>
        <name>iminosuccinate</name>
        <dbReference type="ChEBI" id="CHEBI:77875"/>
    </ligand>
</feature>
<dbReference type="SUPFAM" id="SSF142754">
    <property type="entry name" value="NadA-like"/>
    <property type="match status" value="1"/>
</dbReference>
<dbReference type="NCBIfam" id="NF006878">
    <property type="entry name" value="PRK09375.1-2"/>
    <property type="match status" value="1"/>
</dbReference>
<keyword evidence="11 14" id="KW-0411">Iron-sulfur</keyword>
<dbReference type="PANTHER" id="PTHR30573:SF0">
    <property type="entry name" value="QUINOLINATE SYNTHASE, CHLOROPLASTIC"/>
    <property type="match status" value="1"/>
</dbReference>
<evidence type="ECO:0000256" key="7">
    <source>
        <dbReference type="ARBA" id="ARBA00022642"/>
    </source>
</evidence>
<comment type="cofactor">
    <cofactor evidence="14">
        <name>[4Fe-4S] cluster</name>
        <dbReference type="ChEBI" id="CHEBI:49883"/>
    </cofactor>
    <text evidence="14">Binds 1 [4Fe-4S] cluster per subunit.</text>
</comment>
<dbReference type="FunFam" id="3.40.50.10800:FF:000001">
    <property type="entry name" value="Quinolinate synthase A"/>
    <property type="match status" value="1"/>
</dbReference>
<keyword evidence="7 14" id="KW-0662">Pyridine nucleotide biosynthesis</keyword>
<dbReference type="PANTHER" id="PTHR30573">
    <property type="entry name" value="QUINOLINATE SYNTHETASE A"/>
    <property type="match status" value="1"/>
</dbReference>
<keyword evidence="9 14" id="KW-0479">Metal-binding</keyword>
<feature type="binding site" evidence="14">
    <location>
        <position position="302"/>
    </location>
    <ligand>
        <name>[4Fe-4S] cluster</name>
        <dbReference type="ChEBI" id="CHEBI:49883"/>
    </ligand>
</feature>
<keyword evidence="6 14" id="KW-0963">Cytoplasm</keyword>
<feature type="binding site" evidence="14">
    <location>
        <begin position="149"/>
        <end position="151"/>
    </location>
    <ligand>
        <name>iminosuccinate</name>
        <dbReference type="ChEBI" id="CHEBI:77875"/>
    </ligand>
</feature>
<evidence type="ECO:0000256" key="6">
    <source>
        <dbReference type="ARBA" id="ARBA00022490"/>
    </source>
</evidence>
<sequence length="350" mass="39147">MESFIFDQRQNSKKENFKMNIDVLEEINKKGFAEEEIDPTLDLFAEIEKLKKEKNAIILAHYYQDPDIQDIADYIGDSLGLSQEAAKTDADVIVFAGVHFMAETAKILSPGKTVLLPDVKAGCSLADSCPPHLFKKFKEKYPDHLVITYVNCTAELKALSDIVCTSTNAVQIVESLPKDQKIIFGPDRNLGAYVAKKTGRDLVLWNGACMVHEIFSQEKITKLKERHPNAKFIAHPECEEVVLKMADYIGSTTGLLKYTITNPATEFIVATESGIIHQMEKANPTKTFIPAPPNNSCACNDCPYMKRNTLEKLYLCIKNGLPEVTVPEHIIEQARKPIQRMLDISAELGL</sequence>
<dbReference type="GO" id="GO:0046872">
    <property type="term" value="F:metal ion binding"/>
    <property type="evidence" value="ECO:0007669"/>
    <property type="project" value="UniProtKB-KW"/>
</dbReference>
<evidence type="ECO:0000256" key="8">
    <source>
        <dbReference type="ARBA" id="ARBA00022679"/>
    </source>
</evidence>
<reference evidence="16" key="1">
    <citation type="submission" date="2016-10" db="EMBL/GenBank/DDBJ databases">
        <authorList>
            <person name="Varghese N."/>
            <person name="Submissions S."/>
        </authorList>
    </citation>
    <scope>NUCLEOTIDE SEQUENCE [LARGE SCALE GENOMIC DNA]</scope>
    <source>
        <strain evidence="16">DSM 18130</strain>
    </source>
</reference>
<dbReference type="NCBIfam" id="NF006879">
    <property type="entry name" value="PRK09375.1-4"/>
    <property type="match status" value="1"/>
</dbReference>
<comment type="similarity">
    <text evidence="14">Belongs to the quinolinate synthase family. Type 2 subfamily.</text>
</comment>
<feature type="binding site" evidence="14">
    <location>
        <position position="78"/>
    </location>
    <ligand>
        <name>iminosuccinate</name>
        <dbReference type="ChEBI" id="CHEBI:77875"/>
    </ligand>
</feature>
<evidence type="ECO:0000256" key="5">
    <source>
        <dbReference type="ARBA" id="ARBA00022485"/>
    </source>
</evidence>
<evidence type="ECO:0000313" key="16">
    <source>
        <dbReference type="Proteomes" id="UP000198836"/>
    </source>
</evidence>
<evidence type="ECO:0000256" key="12">
    <source>
        <dbReference type="ARBA" id="ARBA00050125"/>
    </source>
</evidence>
<proteinExistence type="inferred from homology"/>
<feature type="binding site" evidence="14">
    <location>
        <begin position="235"/>
        <end position="237"/>
    </location>
    <ligand>
        <name>iminosuccinate</name>
        <dbReference type="ChEBI" id="CHEBI:77875"/>
    </ligand>
</feature>
<dbReference type="Gene3D" id="3.40.50.10800">
    <property type="entry name" value="NadA-like"/>
    <property type="match status" value="3"/>
</dbReference>
<dbReference type="NCBIfam" id="TIGR00550">
    <property type="entry name" value="nadA"/>
    <property type="match status" value="1"/>
</dbReference>
<accession>A0A1I0SVU4</accession>
<evidence type="ECO:0000256" key="4">
    <source>
        <dbReference type="ARBA" id="ARBA00012669"/>
    </source>
</evidence>
<keyword evidence="16" id="KW-1185">Reference proteome</keyword>
<dbReference type="InterPro" id="IPR023066">
    <property type="entry name" value="Quinolinate_synth_type2"/>
</dbReference>
<keyword evidence="8 14" id="KW-0808">Transferase</keyword>
<feature type="binding site" evidence="14">
    <location>
        <position position="166"/>
    </location>
    <ligand>
        <name>iminosuccinate</name>
        <dbReference type="ChEBI" id="CHEBI:77875"/>
    </ligand>
</feature>
<evidence type="ECO:0000256" key="13">
    <source>
        <dbReference type="ARBA" id="ARBA00073059"/>
    </source>
</evidence>
<feature type="binding site" evidence="14">
    <location>
        <position position="61"/>
    </location>
    <ligand>
        <name>iminosuccinate</name>
        <dbReference type="ChEBI" id="CHEBI:77875"/>
    </ligand>
</feature>
<dbReference type="AlphaFoldDB" id="A0A1I0SVU4"/>